<proteinExistence type="predicted"/>
<evidence type="ECO:0000256" key="1">
    <source>
        <dbReference type="ARBA" id="ARBA00022679"/>
    </source>
</evidence>
<dbReference type="PANTHER" id="PTHR12788:SF10">
    <property type="entry name" value="PROTEIN-TYROSINE SULFOTRANSFERASE"/>
    <property type="match status" value="1"/>
</dbReference>
<dbReference type="Pfam" id="PF13469">
    <property type="entry name" value="Sulfotransfer_3"/>
    <property type="match status" value="1"/>
</dbReference>
<dbReference type="SUPFAM" id="SSF48452">
    <property type="entry name" value="TPR-like"/>
    <property type="match status" value="1"/>
</dbReference>
<dbReference type="PANTHER" id="PTHR12788">
    <property type="entry name" value="PROTEIN-TYROSINE SULFOTRANSFERASE 2"/>
    <property type="match status" value="1"/>
</dbReference>
<dbReference type="Pfam" id="PF13181">
    <property type="entry name" value="TPR_8"/>
    <property type="match status" value="1"/>
</dbReference>
<dbReference type="InterPro" id="IPR027417">
    <property type="entry name" value="P-loop_NTPase"/>
</dbReference>
<dbReference type="InterPro" id="IPR011990">
    <property type="entry name" value="TPR-like_helical_dom_sf"/>
</dbReference>
<dbReference type="Gene3D" id="3.40.50.300">
    <property type="entry name" value="P-loop containing nucleotide triphosphate hydrolases"/>
    <property type="match status" value="1"/>
</dbReference>
<feature type="repeat" description="TPR" evidence="2">
    <location>
        <begin position="58"/>
        <end position="91"/>
    </location>
</feature>
<dbReference type="SMART" id="SM00028">
    <property type="entry name" value="TPR"/>
    <property type="match status" value="6"/>
</dbReference>
<name>A0A4R5F1G8_9RHOB</name>
<dbReference type="Pfam" id="PF13428">
    <property type="entry name" value="TPR_14"/>
    <property type="match status" value="1"/>
</dbReference>
<keyword evidence="1" id="KW-0808">Transferase</keyword>
<feature type="repeat" description="TPR" evidence="2">
    <location>
        <begin position="228"/>
        <end position="261"/>
    </location>
</feature>
<dbReference type="AlphaFoldDB" id="A0A4R5F1G8"/>
<dbReference type="InterPro" id="IPR026634">
    <property type="entry name" value="TPST-like"/>
</dbReference>
<dbReference type="OrthoDB" id="9800698at2"/>
<dbReference type="SUPFAM" id="SSF52540">
    <property type="entry name" value="P-loop containing nucleoside triphosphate hydrolases"/>
    <property type="match status" value="1"/>
</dbReference>
<organism evidence="3 4">
    <name type="scientific">Antarcticimicrobium sediminis</name>
    <dbReference type="NCBI Taxonomy" id="2546227"/>
    <lineage>
        <taxon>Bacteria</taxon>
        <taxon>Pseudomonadati</taxon>
        <taxon>Pseudomonadota</taxon>
        <taxon>Alphaproteobacteria</taxon>
        <taxon>Rhodobacterales</taxon>
        <taxon>Paracoccaceae</taxon>
        <taxon>Antarcticimicrobium</taxon>
    </lineage>
</organism>
<accession>A0A4R5F1G8</accession>
<dbReference type="PROSITE" id="PS50005">
    <property type="entry name" value="TPR"/>
    <property type="match status" value="3"/>
</dbReference>
<keyword evidence="2" id="KW-0802">TPR repeat</keyword>
<sequence length="602" mass="66280">MSALFAQTGLHLSATDLCTCFMTQNAPFTTAQTQLMRAEYKAALKTVKPAMARYPKDPRFANLAGLAMCGLGQQRAAIAMFQKAIRLDPKFVDAQRNMAQTLILLDMPEKALKLLERMVTNTPGDEGAHYLQAQALANLGQTEAAEAAATRAIDLAPRQPRTFNLRGVLRTTLGLTDLALEDFEAALALDPNNVDTLVNISLPLARQTRYDAAQDAARRAVRLAPAHIGARMRLAASYVETGDPAAALDEYRQILTLEPQNSEAIEQLATLQSREENAALSKAARAALKHVGTRHQDRASLNFALARIAQQAGDTGTEARYLNDANRDMARVLPYDAIRDSALNRAIMDRFAAPPAETGAKQPIRPIYVLGLPRSGTTLAETMLGAHPDVQALGEQITAGRLLYPLIEAGTPFGADEIAVYLDKEQRMRPALPEGIAAYTDKMPENYRLIGFLKTVHPEARFVHLRRDPRDVALSMWRGHFSGRALNYTYDLRAMAHRFNLYAEIMAFWHRLLPGQILDLSYEDMTADPEAASRTLASYCGLDWAAQMARPEQTEAAVLTLSAGQVRQPVHRKSVGRWREHEAALAPFIAGLDPALWPGLER</sequence>
<protein>
    <submittedName>
        <fullName evidence="3">Tetratricopeptide repeat protein</fullName>
    </submittedName>
</protein>
<feature type="repeat" description="TPR" evidence="2">
    <location>
        <begin position="160"/>
        <end position="193"/>
    </location>
</feature>
<evidence type="ECO:0000313" key="3">
    <source>
        <dbReference type="EMBL" id="TDE41010.1"/>
    </source>
</evidence>
<dbReference type="Gene3D" id="1.25.40.10">
    <property type="entry name" value="Tetratricopeptide repeat domain"/>
    <property type="match status" value="2"/>
</dbReference>
<dbReference type="Proteomes" id="UP000294662">
    <property type="component" value="Unassembled WGS sequence"/>
</dbReference>
<dbReference type="InterPro" id="IPR019734">
    <property type="entry name" value="TPR_rpt"/>
</dbReference>
<gene>
    <name evidence="3" type="ORF">E1B25_02015</name>
</gene>
<dbReference type="EMBL" id="SMFP01000001">
    <property type="protein sequence ID" value="TDE41010.1"/>
    <property type="molecule type" value="Genomic_DNA"/>
</dbReference>
<evidence type="ECO:0000313" key="4">
    <source>
        <dbReference type="Proteomes" id="UP000294662"/>
    </source>
</evidence>
<dbReference type="Pfam" id="PF14559">
    <property type="entry name" value="TPR_19"/>
    <property type="match status" value="1"/>
</dbReference>
<dbReference type="GO" id="GO:0008476">
    <property type="term" value="F:protein-tyrosine sulfotransferase activity"/>
    <property type="evidence" value="ECO:0007669"/>
    <property type="project" value="InterPro"/>
</dbReference>
<keyword evidence="4" id="KW-1185">Reference proteome</keyword>
<comment type="caution">
    <text evidence="3">The sequence shown here is derived from an EMBL/GenBank/DDBJ whole genome shotgun (WGS) entry which is preliminary data.</text>
</comment>
<evidence type="ECO:0000256" key="2">
    <source>
        <dbReference type="PROSITE-ProRule" id="PRU00339"/>
    </source>
</evidence>
<reference evidence="3 4" key="1">
    <citation type="submission" date="2019-03" db="EMBL/GenBank/DDBJ databases">
        <authorList>
            <person name="Zhang S."/>
        </authorList>
    </citation>
    <scope>NUCLEOTIDE SEQUENCE [LARGE SCALE GENOMIC DNA]</scope>
    <source>
        <strain evidence="3 4">S4J41</strain>
    </source>
</reference>